<evidence type="ECO:0000259" key="3">
    <source>
        <dbReference type="Pfam" id="PF03432"/>
    </source>
</evidence>
<feature type="domain" description="MobA/VirD2-like nuclease" evidence="3">
    <location>
        <begin position="197"/>
        <end position="291"/>
    </location>
</feature>
<feature type="coiled-coil region" evidence="1">
    <location>
        <begin position="56"/>
        <end position="83"/>
    </location>
</feature>
<dbReference type="Pfam" id="PF03432">
    <property type="entry name" value="Relaxase"/>
    <property type="match status" value="1"/>
</dbReference>
<sequence>MAQDKVSIRISKEDMAKFNTLASSLSMTKTAIIKKIVNDGFAQTVEFNNPALIASAEKIQETLKDIESELKDIGNNINQIATKLNSDEELTETNKKLIVAALKVIEKSSSRFEYLYDWISTRTKKNSNQKERLKMIRKKLSKLPDSAAMGRTMNYALSKAALVGGSEVKFEGTSIKDYVKLGVKKCDQINNKHDGKTGRKQEVQGLHEIISFDVSDKITPEKAAELALGVWRDVLKIDKHRHRWAVHTDTDKIHVHLIWNKRDNGGKVYEQLHDYALFEKALHKTEIENGLKVVENRKFLKPGMPTNPQPSNEYRLENRGIKSEKTKFKEAVTSATDKAMTAGEFLEFLDNDGFTLITNGNNAYSLEKDGMTFKASEVGASYKALKARFGDDPQFSDTLARLGVKAAPVRDYGSIGGDFHDEQSSITEKRIKKSNRVLDTRFDTFDGHDFFYKGTNKKAFEYSNGKATFNTNSRMAIKAGFQKLTESGKPQTLHLDGNDDFKRNAWLEFHMMQLDQKGYSLKGFTPTANDKAELEKLKLENPAFKKPTQENNIIGSSTDFTSKNDTVSSAKGSAKEVASTTMDAAVGLLDGLVKAAVDVLTSKDTVGLQSEMLSEMRVLAAQAESKKQNAESEHHQNKRSRIQKPSPH</sequence>
<protein>
    <submittedName>
        <fullName evidence="4">Relaxase/mobilization nuclease domain-containing protein</fullName>
    </submittedName>
</protein>
<comment type="caution">
    <text evidence="4">The sequence shown here is derived from an EMBL/GenBank/DDBJ whole genome shotgun (WGS) entry which is preliminary data.</text>
</comment>
<dbReference type="EMBL" id="JACAQK010000025">
    <property type="protein sequence ID" value="NWD39480.1"/>
    <property type="molecule type" value="Genomic_DNA"/>
</dbReference>
<evidence type="ECO:0000313" key="4">
    <source>
        <dbReference type="EMBL" id="NWD39480.1"/>
    </source>
</evidence>
<feature type="compositionally biased region" description="Basic and acidic residues" evidence="2">
    <location>
        <begin position="624"/>
        <end position="635"/>
    </location>
</feature>
<accession>A0A7Y8AW69</accession>
<dbReference type="Proteomes" id="UP000549134">
    <property type="component" value="Unassembled WGS sequence"/>
</dbReference>
<reference evidence="4 5" key="1">
    <citation type="submission" date="2020-04" db="EMBL/GenBank/DDBJ databases">
        <title>Molecular characterization of pseudomonads from Agaricus bisporus reveal novel blotch 2 pathogens in Western Europe.</title>
        <authorList>
            <person name="Taparia T."/>
            <person name="Krijger M."/>
            <person name="Haynes E."/>
            <person name="Elpinstone J.G."/>
            <person name="Noble R."/>
            <person name="Van Der Wolf J."/>
        </authorList>
    </citation>
    <scope>NUCLEOTIDE SEQUENCE [LARGE SCALE GENOMIC DNA]</scope>
    <source>
        <strain evidence="4 5">IPO3746</strain>
    </source>
</reference>
<feature type="compositionally biased region" description="Basic residues" evidence="2">
    <location>
        <begin position="636"/>
        <end position="648"/>
    </location>
</feature>
<evidence type="ECO:0000256" key="2">
    <source>
        <dbReference type="SAM" id="MobiDB-lite"/>
    </source>
</evidence>
<keyword evidence="1" id="KW-0175">Coiled coil</keyword>
<gene>
    <name evidence="4" type="ORF">HX787_26840</name>
</gene>
<evidence type="ECO:0000256" key="1">
    <source>
        <dbReference type="SAM" id="Coils"/>
    </source>
</evidence>
<evidence type="ECO:0000313" key="5">
    <source>
        <dbReference type="Proteomes" id="UP000549134"/>
    </source>
</evidence>
<name>A0A7Y8AW69_PSETO</name>
<feature type="region of interest" description="Disordered" evidence="2">
    <location>
        <begin position="620"/>
        <end position="648"/>
    </location>
</feature>
<dbReference type="InterPro" id="IPR005094">
    <property type="entry name" value="Endonuclease_MobA/VirD2"/>
</dbReference>
<proteinExistence type="predicted"/>
<dbReference type="RefSeq" id="WP_177008001.1">
    <property type="nucleotide sequence ID" value="NZ_JACAQH010000027.1"/>
</dbReference>
<organism evidence="4 5">
    <name type="scientific">Pseudomonas tolaasii</name>
    <dbReference type="NCBI Taxonomy" id="29442"/>
    <lineage>
        <taxon>Bacteria</taxon>
        <taxon>Pseudomonadati</taxon>
        <taxon>Pseudomonadota</taxon>
        <taxon>Gammaproteobacteria</taxon>
        <taxon>Pseudomonadales</taxon>
        <taxon>Pseudomonadaceae</taxon>
        <taxon>Pseudomonas</taxon>
    </lineage>
</organism>
<dbReference type="AlphaFoldDB" id="A0A7Y8AW69"/>